<feature type="region of interest" description="Disordered" evidence="2">
    <location>
        <begin position="198"/>
        <end position="217"/>
    </location>
</feature>
<dbReference type="OrthoDB" id="10027823at2759"/>
<dbReference type="GO" id="GO:0022857">
    <property type="term" value="F:transmembrane transporter activity"/>
    <property type="evidence" value="ECO:0007669"/>
    <property type="project" value="InterPro"/>
</dbReference>
<dbReference type="PANTHER" id="PTHR23520">
    <property type="entry name" value="TRANSPORTER, PUTATIVE (AFU_ORTHOLOGUE AFUA_3G04000)-RELATED"/>
    <property type="match status" value="1"/>
</dbReference>
<keyword evidence="6" id="KW-1185">Reference proteome</keyword>
<feature type="transmembrane region" description="Helical" evidence="3">
    <location>
        <begin position="251"/>
        <end position="270"/>
    </location>
</feature>
<evidence type="ECO:0000313" key="6">
    <source>
        <dbReference type="Proteomes" id="UP000503462"/>
    </source>
</evidence>
<protein>
    <recommendedName>
        <fullName evidence="4">Major facilitator superfamily (MFS) profile domain-containing protein</fullName>
    </recommendedName>
</protein>
<keyword evidence="3" id="KW-0812">Transmembrane</keyword>
<dbReference type="InterPro" id="IPR020846">
    <property type="entry name" value="MFS_dom"/>
</dbReference>
<dbReference type="EMBL" id="CP051140">
    <property type="protein sequence ID" value="QIW97983.1"/>
    <property type="molecule type" value="Genomic_DNA"/>
</dbReference>
<comment type="subcellular location">
    <subcellularLocation>
        <location evidence="1">Membrane</location>
        <topology evidence="1">Multi-pass membrane protein</topology>
    </subcellularLocation>
</comment>
<accession>A0A6H0XTC0</accession>
<feature type="domain" description="Major facilitator superfamily (MFS) profile" evidence="4">
    <location>
        <begin position="1"/>
        <end position="427"/>
    </location>
</feature>
<dbReference type="InterPro" id="IPR011701">
    <property type="entry name" value="MFS"/>
</dbReference>
<feature type="transmembrane region" description="Helical" evidence="3">
    <location>
        <begin position="158"/>
        <end position="178"/>
    </location>
</feature>
<evidence type="ECO:0000256" key="2">
    <source>
        <dbReference type="SAM" id="MobiDB-lite"/>
    </source>
</evidence>
<dbReference type="SUPFAM" id="SSF103473">
    <property type="entry name" value="MFS general substrate transporter"/>
    <property type="match status" value="1"/>
</dbReference>
<feature type="transmembrane region" description="Helical" evidence="3">
    <location>
        <begin position="79"/>
        <end position="98"/>
    </location>
</feature>
<evidence type="ECO:0000259" key="4">
    <source>
        <dbReference type="PROSITE" id="PS50850"/>
    </source>
</evidence>
<feature type="transmembrane region" description="Helical" evidence="3">
    <location>
        <begin position="30"/>
        <end position="48"/>
    </location>
</feature>
<proteinExistence type="predicted"/>
<keyword evidence="3" id="KW-1133">Transmembrane helix</keyword>
<gene>
    <name evidence="5" type="ORF">AMS68_003501</name>
</gene>
<feature type="compositionally biased region" description="Polar residues" evidence="2">
    <location>
        <begin position="435"/>
        <end position="445"/>
    </location>
</feature>
<feature type="transmembrane region" description="Helical" evidence="3">
    <location>
        <begin position="290"/>
        <end position="307"/>
    </location>
</feature>
<evidence type="ECO:0000313" key="5">
    <source>
        <dbReference type="EMBL" id="QIW97983.1"/>
    </source>
</evidence>
<dbReference type="PANTHER" id="PTHR23520:SF5">
    <property type="entry name" value="TRANSPORTER, PUTATIVE (AFU_ORTHOLOGUE AFUA_3G04000)-RELATED"/>
    <property type="match status" value="1"/>
</dbReference>
<dbReference type="PROSITE" id="PS50850">
    <property type="entry name" value="MFS"/>
    <property type="match status" value="1"/>
</dbReference>
<evidence type="ECO:0000256" key="1">
    <source>
        <dbReference type="ARBA" id="ARBA00004141"/>
    </source>
</evidence>
<evidence type="ECO:0000256" key="3">
    <source>
        <dbReference type="SAM" id="Phobius"/>
    </source>
</evidence>
<feature type="transmembrane region" description="Helical" evidence="3">
    <location>
        <begin position="55"/>
        <end position="73"/>
    </location>
</feature>
<name>A0A6H0XTC0_9PEZI</name>
<dbReference type="AlphaFoldDB" id="A0A6H0XTC0"/>
<feature type="transmembrane region" description="Helical" evidence="3">
    <location>
        <begin position="401"/>
        <end position="424"/>
    </location>
</feature>
<reference evidence="5 6" key="1">
    <citation type="journal article" date="2016" name="Sci. Rep.">
        <title>Peltaster fructicola genome reveals evolution from an invasive phytopathogen to an ectophytic parasite.</title>
        <authorList>
            <person name="Xu C."/>
            <person name="Chen H."/>
            <person name="Gleason M.L."/>
            <person name="Xu J.R."/>
            <person name="Liu H."/>
            <person name="Zhang R."/>
            <person name="Sun G."/>
        </authorList>
    </citation>
    <scope>NUCLEOTIDE SEQUENCE [LARGE SCALE GENOMIC DNA]</scope>
    <source>
        <strain evidence="5 6">LNHT1506</strain>
    </source>
</reference>
<feature type="transmembrane region" description="Helical" evidence="3">
    <location>
        <begin position="119"/>
        <end position="138"/>
    </location>
</feature>
<keyword evidence="3" id="KW-0472">Membrane</keyword>
<feature type="transmembrane region" description="Helical" evidence="3">
    <location>
        <begin position="327"/>
        <end position="349"/>
    </location>
</feature>
<organism evidence="5 6">
    <name type="scientific">Peltaster fructicola</name>
    <dbReference type="NCBI Taxonomy" id="286661"/>
    <lineage>
        <taxon>Eukaryota</taxon>
        <taxon>Fungi</taxon>
        <taxon>Dikarya</taxon>
        <taxon>Ascomycota</taxon>
        <taxon>Pezizomycotina</taxon>
        <taxon>Dothideomycetes</taxon>
        <taxon>Dothideomycetes incertae sedis</taxon>
        <taxon>Peltaster</taxon>
    </lineage>
</organism>
<dbReference type="Pfam" id="PF07690">
    <property type="entry name" value="MFS_1"/>
    <property type="match status" value="2"/>
</dbReference>
<dbReference type="Gene3D" id="1.20.1250.20">
    <property type="entry name" value="MFS general substrate transporter like domains"/>
    <property type="match status" value="2"/>
</dbReference>
<dbReference type="InterPro" id="IPR036259">
    <property type="entry name" value="MFS_trans_sf"/>
</dbReference>
<dbReference type="Proteomes" id="UP000503462">
    <property type="component" value="Chromosome 2"/>
</dbReference>
<sequence length="461" mass="49895">MFANGAAGLILALFFAELHFSDARIGVFMTLTMVGDVILGTWLTLIADRVGRRKILMAGSVLMILTGALFAVFENYWLLLFAAVVGVVSATGGDFGPFRAIEESILSQLTTLETRTDVLSWYVTLSTWGSAIGSEAGGRIFESLQQLDGWTATRAYHAIFWLYAVMGVVNVVIVLLLTNECEAAGSTQDYTKLPAEDDDVELDESPREPQDPASLQTPLEAPRSIWGKAKSWFSTRITSISAPTRSVMYKLWILLAVDSISDGMVPYSLTNYYMDVTFHPSKATLGDVTSVAYLLGAISSMFAGPLAKKLGLINTMVFTHVPSSAAVLLFGLPNAFWLCAILLFVRAGLNNMDQSPRSAFIAAVVKPEERTAVMGITSTIRTLAATAGPGLTGLLAENDRFWVAFVVGGALRLTYDLGLYVLFVNMKIEGEKPRQSINDESSTPSDGEESVELAVKTDTSV</sequence>
<feature type="region of interest" description="Disordered" evidence="2">
    <location>
        <begin position="433"/>
        <end position="461"/>
    </location>
</feature>
<dbReference type="GO" id="GO:0000329">
    <property type="term" value="C:fungal-type vacuole membrane"/>
    <property type="evidence" value="ECO:0007669"/>
    <property type="project" value="TreeGrafter"/>
</dbReference>